<dbReference type="GO" id="GO:0043464">
    <property type="term" value="P:malolactic fermentation"/>
    <property type="evidence" value="ECO:0007669"/>
    <property type="project" value="UniProtKB-ARBA"/>
</dbReference>
<dbReference type="InterPro" id="IPR012302">
    <property type="entry name" value="Malic_NAD-bd"/>
</dbReference>
<accession>A0A255FYM4</accession>
<dbReference type="GO" id="GO:0043883">
    <property type="term" value="F:malolactic enzyme activity"/>
    <property type="evidence" value="ECO:0007669"/>
    <property type="project" value="UniProtKB-EC"/>
</dbReference>
<dbReference type="Gene3D" id="3.40.50.10380">
    <property type="entry name" value="Malic enzyme, N-terminal domain"/>
    <property type="match status" value="1"/>
</dbReference>
<evidence type="ECO:0000256" key="1">
    <source>
        <dbReference type="ARBA" id="ARBA00001911"/>
    </source>
</evidence>
<evidence type="ECO:0000256" key="11">
    <source>
        <dbReference type="ARBA" id="ARBA00073308"/>
    </source>
</evidence>
<proteinExistence type="inferred from homology"/>
<dbReference type="SMART" id="SM00919">
    <property type="entry name" value="Malic_M"/>
    <property type="match status" value="1"/>
</dbReference>
<dbReference type="EC" id="4.1.1.101" evidence="10"/>
<evidence type="ECO:0000256" key="3">
    <source>
        <dbReference type="ARBA" id="ARBA00008785"/>
    </source>
</evidence>
<reference evidence="20 21" key="1">
    <citation type="submission" date="2017-07" db="EMBL/GenBank/DDBJ databases">
        <title>Draft whole genome sequences of clinical Proprionibacteriaceae strains.</title>
        <authorList>
            <person name="Bernier A.-M."/>
            <person name="Bernard K."/>
            <person name="Domingo M.-C."/>
        </authorList>
    </citation>
    <scope>NUCLEOTIDE SEQUENCE [LARGE SCALE GENOMIC DNA]</scope>
    <source>
        <strain evidence="20 21">NML 030167</strain>
    </source>
</reference>
<keyword evidence="21" id="KW-1185">Reference proteome</keyword>
<organism evidence="20 21">
    <name type="scientific">Enemella evansiae</name>
    <dbReference type="NCBI Taxonomy" id="2016499"/>
    <lineage>
        <taxon>Bacteria</taxon>
        <taxon>Bacillati</taxon>
        <taxon>Actinomycetota</taxon>
        <taxon>Actinomycetes</taxon>
        <taxon>Propionibacteriales</taxon>
        <taxon>Propionibacteriaceae</taxon>
        <taxon>Enemella</taxon>
    </lineage>
</organism>
<evidence type="ECO:0000256" key="17">
    <source>
        <dbReference type="RuleBase" id="RU003427"/>
    </source>
</evidence>
<comment type="similarity">
    <text evidence="3 17">Belongs to the malic enzymes family.</text>
</comment>
<keyword evidence="6" id="KW-0520">NAD</keyword>
<evidence type="ECO:0000259" key="18">
    <source>
        <dbReference type="SMART" id="SM00919"/>
    </source>
</evidence>
<comment type="catalytic activity">
    <reaction evidence="9">
        <text>(S)-malate + H(+) = (S)-lactate + CO2</text>
        <dbReference type="Rhea" id="RHEA:46276"/>
        <dbReference type="ChEBI" id="CHEBI:15378"/>
        <dbReference type="ChEBI" id="CHEBI:15589"/>
        <dbReference type="ChEBI" id="CHEBI:16526"/>
        <dbReference type="ChEBI" id="CHEBI:16651"/>
        <dbReference type="EC" id="4.1.1.101"/>
    </reaction>
</comment>
<evidence type="ECO:0000256" key="16">
    <source>
        <dbReference type="PIRSR" id="PIRSR000106-3"/>
    </source>
</evidence>
<feature type="domain" description="Malic enzyme NAD-binding" evidence="18">
    <location>
        <begin position="301"/>
        <end position="559"/>
    </location>
</feature>
<evidence type="ECO:0000256" key="6">
    <source>
        <dbReference type="ARBA" id="ARBA00023027"/>
    </source>
</evidence>
<comment type="subunit">
    <text evidence="4">Homodimer.</text>
</comment>
<dbReference type="Pfam" id="PF00390">
    <property type="entry name" value="malic"/>
    <property type="match status" value="1"/>
</dbReference>
<evidence type="ECO:0000256" key="10">
    <source>
        <dbReference type="ARBA" id="ARBA00066983"/>
    </source>
</evidence>
<dbReference type="AlphaFoldDB" id="A0A255FYM4"/>
<dbReference type="FunFam" id="3.40.50.720:FF:000182">
    <property type="entry name" value="NAD-dependent malic enzyme"/>
    <property type="match status" value="1"/>
</dbReference>
<evidence type="ECO:0000256" key="14">
    <source>
        <dbReference type="PIRSR" id="PIRSR000106-1"/>
    </source>
</evidence>
<feature type="binding site" evidence="15">
    <location>
        <position position="491"/>
    </location>
    <ligand>
        <name>(S)-malate</name>
        <dbReference type="ChEBI" id="CHEBI:15589"/>
    </ligand>
</feature>
<dbReference type="SUPFAM" id="SSF53223">
    <property type="entry name" value="Aminoacid dehydrogenase-like, N-terminal domain"/>
    <property type="match status" value="1"/>
</dbReference>
<dbReference type="PANTHER" id="PTHR23406">
    <property type="entry name" value="MALIC ENZYME-RELATED"/>
    <property type="match status" value="1"/>
</dbReference>
<comment type="cofactor">
    <cofactor evidence="16">
        <name>Mg(2+)</name>
        <dbReference type="ChEBI" id="CHEBI:18420"/>
    </cofactor>
    <cofactor evidence="16">
        <name>Mn(2+)</name>
        <dbReference type="ChEBI" id="CHEBI:29035"/>
    </cofactor>
    <text evidence="16">Divalent metal cations. Prefers magnesium or manganese.</text>
</comment>
<dbReference type="GO" id="GO:0051287">
    <property type="term" value="F:NAD binding"/>
    <property type="evidence" value="ECO:0007669"/>
    <property type="project" value="InterPro"/>
</dbReference>
<evidence type="ECO:0000256" key="8">
    <source>
        <dbReference type="ARBA" id="ARBA00023239"/>
    </source>
</evidence>
<dbReference type="GO" id="GO:0030145">
    <property type="term" value="F:manganese ion binding"/>
    <property type="evidence" value="ECO:0007669"/>
    <property type="project" value="UniProtKB-ARBA"/>
</dbReference>
<dbReference type="SUPFAM" id="SSF51735">
    <property type="entry name" value="NAD(P)-binding Rossmann-fold domains"/>
    <property type="match status" value="1"/>
</dbReference>
<comment type="caution">
    <text evidence="20">The sequence shown here is derived from an EMBL/GenBank/DDBJ whole genome shotgun (WGS) entry which is preliminary data.</text>
</comment>
<comment type="cofactor">
    <cofactor evidence="1">
        <name>NAD(+)</name>
        <dbReference type="ChEBI" id="CHEBI:57540"/>
    </cofactor>
</comment>
<dbReference type="GO" id="GO:0005829">
    <property type="term" value="C:cytosol"/>
    <property type="evidence" value="ECO:0007669"/>
    <property type="project" value="TreeGrafter"/>
</dbReference>
<evidence type="ECO:0000313" key="21">
    <source>
        <dbReference type="Proteomes" id="UP000215896"/>
    </source>
</evidence>
<dbReference type="PRINTS" id="PR00072">
    <property type="entry name" value="MALOXRDTASE"/>
</dbReference>
<dbReference type="GO" id="GO:0016616">
    <property type="term" value="F:oxidoreductase activity, acting on the CH-OH group of donors, NAD or NADP as acceptor"/>
    <property type="evidence" value="ECO:0007669"/>
    <property type="project" value="InterPro"/>
</dbReference>
<dbReference type="Proteomes" id="UP000215896">
    <property type="component" value="Unassembled WGS sequence"/>
</dbReference>
<sequence>MRCGSRFPLPTVPEVAGGTRVASVARQFSFHSDENGEKVEIAIRGRQILDRPMINFGTAYPHEERNALGLTGLLPPAVSSIDTQVARTYQQYSAQPDDLSKNIYLTQLQDRNEILFYRLLAAHLEEMLPIIYTPTIGEAIQQYSTWFGRPRGIFLSIDDPDGIEQALQAGGQSAEDVDLIVVTDSEGILGIGDQGVGGIRICVGKLSVYTAAAGIHPLRVMPVVLDVGTDNMELLNDEAYLGVRHARVRGEQYDQFVERFVSTANRMFPKALLHWEDLGASNAHRILQTYREDYLTFNDDIQGTAAVVVAALLASVQAKGEKLADQKFVIHGAGTAGIGVADLLVDIMVRDGLSEDEARKRFWCLGSRGLLHTGMKLRPFQEPYARAAAELSDWGLTGETADLATTVDRVQPTVLIGTSAQPGAFSEPIVRSMYAHCPRPVIMPLSNPTRLSEALPVDLLTWTDGNVLMATGSPFQPVTLDGTTYQIAQANNALVFPGIGLGAIVAEASRVTDHMIAAAAEAVAEITDASKRGAPVLPPMTDLRAVSAEVAVRVAEAAVNDGVANRTLDNPVQDIYARMWKPQYPTIEVVTNEFTPTRRN</sequence>
<evidence type="ECO:0000256" key="12">
    <source>
        <dbReference type="ARBA" id="ARBA00074565"/>
    </source>
</evidence>
<dbReference type="Gene3D" id="3.40.50.720">
    <property type="entry name" value="NAD(P)-binding Rossmann-like Domain"/>
    <property type="match status" value="1"/>
</dbReference>
<dbReference type="FunFam" id="3.40.50.10380:FF:000001">
    <property type="entry name" value="NAD-dependent malic enzyme"/>
    <property type="match status" value="1"/>
</dbReference>
<gene>
    <name evidence="20" type="ORF">CGZ94_20000</name>
</gene>
<dbReference type="EMBL" id="NMVO01000018">
    <property type="protein sequence ID" value="OYO08787.1"/>
    <property type="molecule type" value="Genomic_DNA"/>
</dbReference>
<dbReference type="InterPro" id="IPR001891">
    <property type="entry name" value="Malic_OxRdtase"/>
</dbReference>
<protein>
    <recommendedName>
        <fullName evidence="12">Malolactic enzyme</fullName>
        <ecNumber evidence="10">4.1.1.101</ecNumber>
    </recommendedName>
    <alternativeName>
        <fullName evidence="13">Malic enzyme</fullName>
    </alternativeName>
    <alternativeName>
        <fullName evidence="11">Putative malate oxidoreductase [NAD]</fullName>
    </alternativeName>
</protein>
<keyword evidence="8" id="KW-0456">Lyase</keyword>
<feature type="active site" description="Proton donor" evidence="14">
    <location>
        <position position="132"/>
    </location>
</feature>
<feature type="domain" description="Malic enzyme N-terminal" evidence="19">
    <location>
        <begin position="109"/>
        <end position="291"/>
    </location>
</feature>
<dbReference type="PANTHER" id="PTHR23406:SF34">
    <property type="entry name" value="NAD-DEPENDENT MALIC ENZYME, MITOCHONDRIAL"/>
    <property type="match status" value="1"/>
</dbReference>
<evidence type="ECO:0000256" key="7">
    <source>
        <dbReference type="ARBA" id="ARBA00023211"/>
    </source>
</evidence>
<evidence type="ECO:0000256" key="13">
    <source>
        <dbReference type="ARBA" id="ARBA00082317"/>
    </source>
</evidence>
<keyword evidence="7" id="KW-0464">Manganese</keyword>
<feature type="binding site" evidence="16">
    <location>
        <position position="300"/>
    </location>
    <ligand>
        <name>a divalent metal cation</name>
        <dbReference type="ChEBI" id="CHEBI:60240"/>
    </ligand>
</feature>
<feature type="binding site" evidence="16">
    <location>
        <position position="277"/>
    </location>
    <ligand>
        <name>a divalent metal cation</name>
        <dbReference type="ChEBI" id="CHEBI:60240"/>
    </ligand>
</feature>
<feature type="binding site" evidence="16">
    <location>
        <position position="276"/>
    </location>
    <ligand>
        <name>a divalent metal cation</name>
        <dbReference type="ChEBI" id="CHEBI:60240"/>
    </ligand>
</feature>
<feature type="binding site" evidence="15">
    <location>
        <position position="447"/>
    </location>
    <ligand>
        <name>(S)-malate</name>
        <dbReference type="ChEBI" id="CHEBI:15589"/>
    </ligand>
</feature>
<dbReference type="Pfam" id="PF03949">
    <property type="entry name" value="Malic_M"/>
    <property type="match status" value="1"/>
</dbReference>
<dbReference type="GO" id="GO:0004470">
    <property type="term" value="F:malic enzyme activity"/>
    <property type="evidence" value="ECO:0007669"/>
    <property type="project" value="InterPro"/>
</dbReference>
<dbReference type="InterPro" id="IPR037062">
    <property type="entry name" value="Malic_N_dom_sf"/>
</dbReference>
<dbReference type="PROSITE" id="PS00331">
    <property type="entry name" value="MALIC_ENZYMES"/>
    <property type="match status" value="1"/>
</dbReference>
<dbReference type="OrthoDB" id="3314528at2"/>
<dbReference type="InterPro" id="IPR012301">
    <property type="entry name" value="Malic_N_dom"/>
</dbReference>
<feature type="active site" description="Proton acceptor" evidence="14">
    <location>
        <position position="205"/>
    </location>
</feature>
<dbReference type="PIRSF" id="PIRSF000106">
    <property type="entry name" value="ME"/>
    <property type="match status" value="1"/>
</dbReference>
<dbReference type="InterPro" id="IPR036291">
    <property type="entry name" value="NAD(P)-bd_dom_sf"/>
</dbReference>
<keyword evidence="5 16" id="KW-0479">Metal-binding</keyword>
<dbReference type="SMART" id="SM01274">
    <property type="entry name" value="malic"/>
    <property type="match status" value="1"/>
</dbReference>
<name>A0A255FYM4_9ACTN</name>
<dbReference type="InterPro" id="IPR015884">
    <property type="entry name" value="Malic_enzyme_CS"/>
</dbReference>
<evidence type="ECO:0000313" key="20">
    <source>
        <dbReference type="EMBL" id="OYO08787.1"/>
    </source>
</evidence>
<comment type="cofactor">
    <cofactor evidence="2">
        <name>Mn(2+)</name>
        <dbReference type="ChEBI" id="CHEBI:29035"/>
    </cofactor>
</comment>
<evidence type="ECO:0000256" key="2">
    <source>
        <dbReference type="ARBA" id="ARBA00001936"/>
    </source>
</evidence>
<dbReference type="GO" id="GO:0006108">
    <property type="term" value="P:malate metabolic process"/>
    <property type="evidence" value="ECO:0007669"/>
    <property type="project" value="TreeGrafter"/>
</dbReference>
<dbReference type="InterPro" id="IPR046346">
    <property type="entry name" value="Aminoacid_DH-like_N_sf"/>
</dbReference>
<dbReference type="NCBIfam" id="NF010052">
    <property type="entry name" value="PRK13529.1"/>
    <property type="match status" value="1"/>
</dbReference>
<evidence type="ECO:0000256" key="15">
    <source>
        <dbReference type="PIRSR" id="PIRSR000106-2"/>
    </source>
</evidence>
<evidence type="ECO:0000256" key="9">
    <source>
        <dbReference type="ARBA" id="ARBA00051739"/>
    </source>
</evidence>
<evidence type="ECO:0000256" key="5">
    <source>
        <dbReference type="ARBA" id="ARBA00022723"/>
    </source>
</evidence>
<evidence type="ECO:0000259" key="19">
    <source>
        <dbReference type="SMART" id="SM01274"/>
    </source>
</evidence>
<evidence type="ECO:0000256" key="4">
    <source>
        <dbReference type="ARBA" id="ARBA00011738"/>
    </source>
</evidence>